<evidence type="ECO:0000313" key="2">
    <source>
        <dbReference type="Proteomes" id="UP000239197"/>
    </source>
</evidence>
<dbReference type="Pfam" id="PF05638">
    <property type="entry name" value="T6SS_HCP"/>
    <property type="match status" value="1"/>
</dbReference>
<dbReference type="Gene3D" id="2.30.110.20">
    <property type="entry name" value="Hcp1-like"/>
    <property type="match status" value="1"/>
</dbReference>
<dbReference type="KEGG" id="rox:BV494_05420"/>
<dbReference type="OrthoDB" id="5674026at2"/>
<organism evidence="1 2">
    <name type="scientific">Rahnella sikkimica</name>
    <dbReference type="NCBI Taxonomy" id="1805933"/>
    <lineage>
        <taxon>Bacteria</taxon>
        <taxon>Pseudomonadati</taxon>
        <taxon>Pseudomonadota</taxon>
        <taxon>Gammaproteobacteria</taxon>
        <taxon>Enterobacterales</taxon>
        <taxon>Yersiniaceae</taxon>
        <taxon>Rahnella</taxon>
    </lineage>
</organism>
<proteinExistence type="predicted"/>
<dbReference type="PANTHER" id="PTHR34319">
    <property type="entry name" value="MAJOR EXPORTED PROTEIN"/>
    <property type="match status" value="1"/>
</dbReference>
<sequence>MANQIYMSVTGEKQGLISQGCGTYDSMGNKYQVLHQDQIFILSLSHHTHRNQNVCHQPLTITKIIDKSSPLFGIAISNNEKLQCNFDIYRIDITGRIMKYYSIELRDAFLSDVSVNFPHAIDHSDAQPEETLILIFKSITWQHHQAGTSGYSFWQDIVM</sequence>
<dbReference type="InterPro" id="IPR036624">
    <property type="entry name" value="Hcp1-lik_sf"/>
</dbReference>
<evidence type="ECO:0000313" key="1">
    <source>
        <dbReference type="EMBL" id="AVF34399.1"/>
    </source>
</evidence>
<dbReference type="AlphaFoldDB" id="A0A2L1UN90"/>
<dbReference type="RefSeq" id="WP_104921929.1">
    <property type="nucleotide sequence ID" value="NZ_CP019062.1"/>
</dbReference>
<dbReference type="InterPro" id="IPR052947">
    <property type="entry name" value="T6SS_Hcp1_domain"/>
</dbReference>
<keyword evidence="2" id="KW-1185">Reference proteome</keyword>
<dbReference type="EMBL" id="CP019062">
    <property type="protein sequence ID" value="AVF34399.1"/>
    <property type="molecule type" value="Genomic_DNA"/>
</dbReference>
<gene>
    <name evidence="1" type="ORF">BV494_05420</name>
</gene>
<name>A0A2L1UN90_9GAMM</name>
<dbReference type="PANTHER" id="PTHR34319:SF7">
    <property type="entry name" value="HNH ENDONUCLEASE DOMAIN-CONTAINING PROTEIN"/>
    <property type="match status" value="1"/>
</dbReference>
<dbReference type="Proteomes" id="UP000239197">
    <property type="component" value="Chromosome"/>
</dbReference>
<dbReference type="NCBIfam" id="TIGR03344">
    <property type="entry name" value="VI_effect_Hcp1"/>
    <property type="match status" value="1"/>
</dbReference>
<accession>A0A2L1UN90</accession>
<reference evidence="2" key="1">
    <citation type="submission" date="2017-01" db="EMBL/GenBank/DDBJ databases">
        <title>Genome sequence of Rouxiella sp. ERMR1:05.</title>
        <authorList>
            <person name="Kumar R."/>
            <person name="Singh D."/>
            <person name="Kumar S."/>
        </authorList>
    </citation>
    <scope>NUCLEOTIDE SEQUENCE [LARGE SCALE GENOMIC DNA]</scope>
    <source>
        <strain evidence="2">ERMR1:05</strain>
    </source>
</reference>
<protein>
    <submittedName>
        <fullName evidence="1">Type VI secretion system protein</fullName>
    </submittedName>
</protein>
<dbReference type="SUPFAM" id="SSF141452">
    <property type="entry name" value="Hcp1-like"/>
    <property type="match status" value="1"/>
</dbReference>
<dbReference type="InterPro" id="IPR008514">
    <property type="entry name" value="T6SS_Hcp"/>
</dbReference>